<feature type="region of interest" description="Disordered" evidence="4">
    <location>
        <begin position="1"/>
        <end position="25"/>
    </location>
</feature>
<organism evidence="6 7">
    <name type="scientific">Burkholderia lata (strain ATCC 17760 / DSM 23089 / LMG 22485 / NCIMB 9086 / R18194 / 383)</name>
    <dbReference type="NCBI Taxonomy" id="482957"/>
    <lineage>
        <taxon>Bacteria</taxon>
        <taxon>Pseudomonadati</taxon>
        <taxon>Pseudomonadota</taxon>
        <taxon>Betaproteobacteria</taxon>
        <taxon>Burkholderiales</taxon>
        <taxon>Burkholderiaceae</taxon>
        <taxon>Burkholderia</taxon>
        <taxon>Burkholderia cepacia complex</taxon>
    </lineage>
</organism>
<keyword evidence="1" id="KW-0805">Transcription regulation</keyword>
<dbReference type="InterPro" id="IPR016032">
    <property type="entry name" value="Sig_transdc_resp-reg_C-effctor"/>
</dbReference>
<evidence type="ECO:0000313" key="7">
    <source>
        <dbReference type="Proteomes" id="UP000002705"/>
    </source>
</evidence>
<dbReference type="SMART" id="SM00421">
    <property type="entry name" value="HTH_LUXR"/>
    <property type="match status" value="1"/>
</dbReference>
<dbReference type="PRINTS" id="PR00038">
    <property type="entry name" value="HTHLUXR"/>
</dbReference>
<dbReference type="EMBL" id="CP000152">
    <property type="protein sequence ID" value="ABB11663.1"/>
    <property type="molecule type" value="Genomic_DNA"/>
</dbReference>
<evidence type="ECO:0000259" key="5">
    <source>
        <dbReference type="PROSITE" id="PS50043"/>
    </source>
</evidence>
<dbReference type="PANTHER" id="PTHR44688:SF16">
    <property type="entry name" value="DNA-BINDING TRANSCRIPTIONAL ACTIVATOR DEVR_DOSR"/>
    <property type="match status" value="1"/>
</dbReference>
<dbReference type="KEGG" id="bur:Bcep18194_B1549"/>
<evidence type="ECO:0000313" key="6">
    <source>
        <dbReference type="EMBL" id="ABB11663.1"/>
    </source>
</evidence>
<gene>
    <name evidence="6" type="ordered locus">Bcep18194_B1549</name>
</gene>
<dbReference type="PROSITE" id="PS50043">
    <property type="entry name" value="HTH_LUXR_2"/>
    <property type="match status" value="1"/>
</dbReference>
<dbReference type="SUPFAM" id="SSF55781">
    <property type="entry name" value="GAF domain-like"/>
    <property type="match status" value="1"/>
</dbReference>
<dbReference type="PATRIC" id="fig|482957.22.peg.5255"/>
<dbReference type="Pfam" id="PF00196">
    <property type="entry name" value="GerE"/>
    <property type="match status" value="1"/>
</dbReference>
<dbReference type="AlphaFoldDB" id="Q396E8"/>
<proteinExistence type="predicted"/>
<evidence type="ECO:0000256" key="4">
    <source>
        <dbReference type="SAM" id="MobiDB-lite"/>
    </source>
</evidence>
<keyword evidence="2" id="KW-0238">DNA-binding</keyword>
<sequence>MTESPDERRLTATDDNDPRAAARDRRRRVIRDAIRPHSAPQRGTALAQRVGRLLLPLYRLPHAARVDEFDRRLLLLMNEHIDFDGAWFGHSSILPDGPLPHSACLHNLNPGFMHDWEQVKLRDPLARLAETSPEKIVVASTSTVPMDAAMQHFCKAQGIAQVLFAVCTDPERHRATHLSLYRRTRRRFEAADAHLLELAIEHMAAALEYNRLYWMHATDGAVGRAASALFDSHGVLQYADDTFFELAALEWPSWDRAGLPKAARARMFDDASSNPVFSGTHIRLQSERLGDYVLVRARSVGVGGVLSPRELAVARIFCDGCTYKGVAKRLGIAPATARHHLRRVYVKLRVTTKSELIRVLDDDGALA</sequence>
<dbReference type="PANTHER" id="PTHR44688">
    <property type="entry name" value="DNA-BINDING TRANSCRIPTIONAL ACTIVATOR DEVR_DOSR"/>
    <property type="match status" value="1"/>
</dbReference>
<evidence type="ECO:0000256" key="1">
    <source>
        <dbReference type="ARBA" id="ARBA00023015"/>
    </source>
</evidence>
<dbReference type="CDD" id="cd06170">
    <property type="entry name" value="LuxR_C_like"/>
    <property type="match status" value="1"/>
</dbReference>
<dbReference type="InterPro" id="IPR036388">
    <property type="entry name" value="WH-like_DNA-bd_sf"/>
</dbReference>
<keyword evidence="7" id="KW-1185">Reference proteome</keyword>
<dbReference type="HOGENOM" id="CLU_046971_0_0_4"/>
<accession>Q396E8</accession>
<dbReference type="GO" id="GO:0006355">
    <property type="term" value="P:regulation of DNA-templated transcription"/>
    <property type="evidence" value="ECO:0007669"/>
    <property type="project" value="InterPro"/>
</dbReference>
<evidence type="ECO:0000256" key="3">
    <source>
        <dbReference type="ARBA" id="ARBA00023163"/>
    </source>
</evidence>
<dbReference type="Gene3D" id="1.10.10.10">
    <property type="entry name" value="Winged helix-like DNA-binding domain superfamily/Winged helix DNA-binding domain"/>
    <property type="match status" value="1"/>
</dbReference>
<protein>
    <submittedName>
        <fullName evidence="6">Transcriptional regulator, LuxR family</fullName>
    </submittedName>
</protein>
<dbReference type="SUPFAM" id="SSF46894">
    <property type="entry name" value="C-terminal effector domain of the bipartite response regulators"/>
    <property type="match status" value="1"/>
</dbReference>
<name>Q396E8_BURL3</name>
<feature type="domain" description="HTH luxR-type" evidence="5">
    <location>
        <begin position="299"/>
        <end position="364"/>
    </location>
</feature>
<feature type="compositionally biased region" description="Basic and acidic residues" evidence="4">
    <location>
        <begin position="1"/>
        <end position="23"/>
    </location>
</feature>
<dbReference type="GO" id="GO:0003677">
    <property type="term" value="F:DNA binding"/>
    <property type="evidence" value="ECO:0007669"/>
    <property type="project" value="UniProtKB-KW"/>
</dbReference>
<reference evidence="6" key="1">
    <citation type="submission" date="2005-10" db="EMBL/GenBank/DDBJ databases">
        <title>Complete sequence of chromosome 2 of Burkholderia sp. 383.</title>
        <authorList>
            <consortium name="US DOE Joint Genome Institute"/>
            <person name="Copeland A."/>
            <person name="Lucas S."/>
            <person name="Lapidus A."/>
            <person name="Barry K."/>
            <person name="Detter J.C."/>
            <person name="Glavina T."/>
            <person name="Hammon N."/>
            <person name="Israni S."/>
            <person name="Pitluck S."/>
            <person name="Chain P."/>
            <person name="Malfatti S."/>
            <person name="Shin M."/>
            <person name="Vergez L."/>
            <person name="Schmutz J."/>
            <person name="Larimer F."/>
            <person name="Land M."/>
            <person name="Kyrpides N."/>
            <person name="Lykidis A."/>
            <person name="Richardson P."/>
        </authorList>
    </citation>
    <scope>NUCLEOTIDE SEQUENCE [LARGE SCALE GENOMIC DNA]</scope>
    <source>
        <strain evidence="6">383</strain>
    </source>
</reference>
<evidence type="ECO:0000256" key="2">
    <source>
        <dbReference type="ARBA" id="ARBA00023125"/>
    </source>
</evidence>
<keyword evidence="3" id="KW-0804">Transcription</keyword>
<dbReference type="Proteomes" id="UP000002705">
    <property type="component" value="Chromosome 2"/>
</dbReference>
<dbReference type="InterPro" id="IPR000792">
    <property type="entry name" value="Tscrpt_reg_LuxR_C"/>
</dbReference>